<evidence type="ECO:0000313" key="4">
    <source>
        <dbReference type="Proteomes" id="UP001069802"/>
    </source>
</evidence>
<keyword evidence="1" id="KW-1133">Transmembrane helix</keyword>
<protein>
    <submittedName>
        <fullName evidence="3">Phosphatase PAP2 family protein</fullName>
    </submittedName>
</protein>
<keyword evidence="4" id="KW-1185">Reference proteome</keyword>
<feature type="transmembrane region" description="Helical" evidence="1">
    <location>
        <begin position="78"/>
        <end position="98"/>
    </location>
</feature>
<dbReference type="Proteomes" id="UP001069802">
    <property type="component" value="Unassembled WGS sequence"/>
</dbReference>
<feature type="domain" description="Phosphatidic acid phosphatase type 2/haloperoxidase" evidence="2">
    <location>
        <begin position="81"/>
        <end position="197"/>
    </location>
</feature>
<dbReference type="InterPro" id="IPR036938">
    <property type="entry name" value="PAP2/HPO_sf"/>
</dbReference>
<dbReference type="Gene3D" id="1.20.144.10">
    <property type="entry name" value="Phosphatidic acid phosphatase type 2/haloperoxidase"/>
    <property type="match status" value="1"/>
</dbReference>
<comment type="caution">
    <text evidence="3">The sequence shown here is derived from an EMBL/GenBank/DDBJ whole genome shotgun (WGS) entry which is preliminary data.</text>
</comment>
<feature type="transmembrane region" description="Helical" evidence="1">
    <location>
        <begin position="137"/>
        <end position="153"/>
    </location>
</feature>
<feature type="transmembrane region" description="Helical" evidence="1">
    <location>
        <begin position="182"/>
        <end position="206"/>
    </location>
</feature>
<evidence type="ECO:0000259" key="2">
    <source>
        <dbReference type="SMART" id="SM00014"/>
    </source>
</evidence>
<feature type="transmembrane region" description="Helical" evidence="1">
    <location>
        <begin position="158"/>
        <end position="176"/>
    </location>
</feature>
<feature type="transmembrane region" description="Helical" evidence="1">
    <location>
        <begin position="48"/>
        <end position="66"/>
    </location>
</feature>
<proteinExistence type="predicted"/>
<reference evidence="3" key="1">
    <citation type="submission" date="2022-12" db="EMBL/GenBank/DDBJ databases">
        <title>Bacterial isolates from different developmental stages of Nematostella vectensis.</title>
        <authorList>
            <person name="Fraune S."/>
        </authorList>
    </citation>
    <scope>NUCLEOTIDE SEQUENCE</scope>
    <source>
        <strain evidence="3">G21630-S1</strain>
    </source>
</reference>
<dbReference type="SUPFAM" id="SSF48317">
    <property type="entry name" value="Acid phosphatase/Vanadium-dependent haloperoxidase"/>
    <property type="match status" value="1"/>
</dbReference>
<sequence>MVVTAFFLLVNHDFKTPWDEAAFLLLNGSLQEGRVIWNNYWAFTNSRIFDSLSAVFLGGCCLFYLVKNRKNSFEERLSRVILIVISVALVMLVIARGFNDYHHPSPSQLVEPFININELVSWIEVKTGTRKSFPSDHAAVSFICFLLMGHLFGRRYGLVLLLFCLVNATPRMVGGGHWFGDVWIGGVLLSLMVYSWAVYTPLLAAIRRLVSRLLKLKIFLRLTQNWQ</sequence>
<dbReference type="SMART" id="SM00014">
    <property type="entry name" value="acidPPc"/>
    <property type="match status" value="1"/>
</dbReference>
<dbReference type="EMBL" id="JAPWGY010000003">
    <property type="protein sequence ID" value="MCZ4281176.1"/>
    <property type="molecule type" value="Genomic_DNA"/>
</dbReference>
<organism evidence="3 4">
    <name type="scientific">Kiloniella laminariae</name>
    <dbReference type="NCBI Taxonomy" id="454162"/>
    <lineage>
        <taxon>Bacteria</taxon>
        <taxon>Pseudomonadati</taxon>
        <taxon>Pseudomonadota</taxon>
        <taxon>Alphaproteobacteria</taxon>
        <taxon>Rhodospirillales</taxon>
        <taxon>Kiloniellaceae</taxon>
        <taxon>Kiloniella</taxon>
    </lineage>
</organism>
<evidence type="ECO:0000256" key="1">
    <source>
        <dbReference type="SAM" id="Phobius"/>
    </source>
</evidence>
<dbReference type="Pfam" id="PF01569">
    <property type="entry name" value="PAP2"/>
    <property type="match status" value="1"/>
</dbReference>
<gene>
    <name evidence="3" type="ORF">O4H49_10335</name>
</gene>
<name>A0ABT4LLE7_9PROT</name>
<dbReference type="CDD" id="cd01610">
    <property type="entry name" value="PAP2_like"/>
    <property type="match status" value="1"/>
</dbReference>
<keyword evidence="1" id="KW-0812">Transmembrane</keyword>
<keyword evidence="1" id="KW-0472">Membrane</keyword>
<accession>A0ABT4LLE7</accession>
<dbReference type="InterPro" id="IPR000326">
    <property type="entry name" value="PAP2/HPO"/>
</dbReference>
<evidence type="ECO:0000313" key="3">
    <source>
        <dbReference type="EMBL" id="MCZ4281176.1"/>
    </source>
</evidence>